<keyword evidence="7" id="KW-0067">ATP-binding</keyword>
<evidence type="ECO:0000256" key="2">
    <source>
        <dbReference type="ARBA" id="ARBA00022692"/>
    </source>
</evidence>
<dbReference type="PANTHER" id="PTHR24221">
    <property type="entry name" value="ATP-BINDING CASSETTE SUB-FAMILY B"/>
    <property type="match status" value="1"/>
</dbReference>
<proteinExistence type="predicted"/>
<dbReference type="Gene3D" id="1.20.1560.10">
    <property type="entry name" value="ABC transporter type 1, transmembrane domain"/>
    <property type="match status" value="1"/>
</dbReference>
<feature type="transmembrane region" description="Helical" evidence="5">
    <location>
        <begin position="259"/>
        <end position="281"/>
    </location>
</feature>
<feature type="transmembrane region" description="Helical" evidence="5">
    <location>
        <begin position="152"/>
        <end position="169"/>
    </location>
</feature>
<protein>
    <submittedName>
        <fullName evidence="7">ABC transporter ATP-binding protein/permease</fullName>
    </submittedName>
</protein>
<keyword evidence="3 5" id="KW-1133">Transmembrane helix</keyword>
<sequence>MERKENKVRFCALSEVLADWKWLLTYSRRCKKMIALYIALGVLGTTVGLFGSVAGKYLIDIVTGYDTARLPLLVFAAIGSTAVSIAFDCVVSRVLKKLEIDLNNNVRADVFDRILDADWQALHAFSCGDILNRFETDTGAVGGGAVSWLPQILVTAYRLCAVFFLIWIYSPVMALIALGGAPVVLLLSAAVLKKRRAFENKLRRLGSEMTAFEAETFYTVDTVKSLGTMQSQSRKLKEKQEALRTCSLQYNMFSVRVNALLRVAGAFTQFTAMGYGLYLLWTRAITFGTLTLFLQQRSSLTSAFESAAGLIPKFLSTAISAHRVRELCELPKERHGKTALPQGALMVELKNVTAAYRNGEAVLKNVSFAAGPGEIAVLVGTSGAGKTTLVRVLLGLVYPESGRAVLRGKSGCEIVISAETRCAFSYVPQGSTLFSGTIAENLRMAKENATEEEMTAALKTACAWVFVSSRANLRVKTRWRRWALRTP</sequence>
<dbReference type="PROSITE" id="PS50929">
    <property type="entry name" value="ABC_TM1F"/>
    <property type="match status" value="1"/>
</dbReference>
<dbReference type="InterPro" id="IPR027417">
    <property type="entry name" value="P-loop_NTPase"/>
</dbReference>
<dbReference type="GO" id="GO:0140359">
    <property type="term" value="F:ABC-type transporter activity"/>
    <property type="evidence" value="ECO:0007669"/>
    <property type="project" value="InterPro"/>
</dbReference>
<dbReference type="RefSeq" id="WP_308448112.1">
    <property type="nucleotide sequence ID" value="NZ_JAJEQC010000001.1"/>
</dbReference>
<feature type="transmembrane region" description="Helical" evidence="5">
    <location>
        <begin position="70"/>
        <end position="91"/>
    </location>
</feature>
<dbReference type="Pfam" id="PF00005">
    <property type="entry name" value="ABC_tran"/>
    <property type="match status" value="1"/>
</dbReference>
<evidence type="ECO:0000256" key="1">
    <source>
        <dbReference type="ARBA" id="ARBA00004651"/>
    </source>
</evidence>
<comment type="caution">
    <text evidence="7">The sequence shown here is derived from an EMBL/GenBank/DDBJ whole genome shotgun (WGS) entry which is preliminary data.</text>
</comment>
<dbReference type="GO" id="GO:0005524">
    <property type="term" value="F:ATP binding"/>
    <property type="evidence" value="ECO:0007669"/>
    <property type="project" value="UniProtKB-KW"/>
</dbReference>
<keyword evidence="8" id="KW-1185">Reference proteome</keyword>
<organism evidence="7 8">
    <name type="scientific">Hominenteromicrobium mulieris</name>
    <dbReference type="NCBI Taxonomy" id="2885357"/>
    <lineage>
        <taxon>Bacteria</taxon>
        <taxon>Bacillati</taxon>
        <taxon>Bacillota</taxon>
        <taxon>Clostridia</taxon>
        <taxon>Eubacteriales</taxon>
        <taxon>Oscillospiraceae</taxon>
        <taxon>Hominenteromicrobium</taxon>
    </lineage>
</organism>
<dbReference type="Gene3D" id="3.40.50.300">
    <property type="entry name" value="P-loop containing nucleotide triphosphate hydrolases"/>
    <property type="match status" value="1"/>
</dbReference>
<dbReference type="GO" id="GO:0016887">
    <property type="term" value="F:ATP hydrolysis activity"/>
    <property type="evidence" value="ECO:0007669"/>
    <property type="project" value="InterPro"/>
</dbReference>
<dbReference type="PANTHER" id="PTHR24221:SF423">
    <property type="entry name" value="ABC TRANSPORTER"/>
    <property type="match status" value="1"/>
</dbReference>
<dbReference type="InterPro" id="IPR039421">
    <property type="entry name" value="Type_1_exporter"/>
</dbReference>
<evidence type="ECO:0000256" key="3">
    <source>
        <dbReference type="ARBA" id="ARBA00022989"/>
    </source>
</evidence>
<dbReference type="EMBL" id="JAJEQC010000001">
    <property type="protein sequence ID" value="MCC2135450.1"/>
    <property type="molecule type" value="Genomic_DNA"/>
</dbReference>
<dbReference type="InterPro" id="IPR003439">
    <property type="entry name" value="ABC_transporter-like_ATP-bd"/>
</dbReference>
<dbReference type="CDD" id="cd07346">
    <property type="entry name" value="ABC_6TM_exporters"/>
    <property type="match status" value="1"/>
</dbReference>
<keyword evidence="7" id="KW-0547">Nucleotide-binding</keyword>
<keyword evidence="2 5" id="KW-0812">Transmembrane</keyword>
<reference evidence="7" key="1">
    <citation type="submission" date="2021-10" db="EMBL/GenBank/DDBJ databases">
        <title>Anaerobic single-cell dispensing facilitates the cultivation of human gut bacteria.</title>
        <authorList>
            <person name="Afrizal A."/>
        </authorList>
    </citation>
    <scope>NUCLEOTIDE SEQUENCE</scope>
    <source>
        <strain evidence="7">CLA-AA-H250</strain>
    </source>
</reference>
<dbReference type="Pfam" id="PF00664">
    <property type="entry name" value="ABC_membrane"/>
    <property type="match status" value="1"/>
</dbReference>
<name>A0AAE3AEY2_9FIRM</name>
<evidence type="ECO:0000259" key="6">
    <source>
        <dbReference type="PROSITE" id="PS50929"/>
    </source>
</evidence>
<dbReference type="AlphaFoldDB" id="A0AAE3AEY2"/>
<feature type="domain" description="ABC transmembrane type-1" evidence="6">
    <location>
        <begin position="35"/>
        <end position="316"/>
    </location>
</feature>
<evidence type="ECO:0000256" key="5">
    <source>
        <dbReference type="SAM" id="Phobius"/>
    </source>
</evidence>
<dbReference type="SUPFAM" id="SSF52540">
    <property type="entry name" value="P-loop containing nucleoside triphosphate hydrolases"/>
    <property type="match status" value="1"/>
</dbReference>
<dbReference type="SUPFAM" id="SSF90123">
    <property type="entry name" value="ABC transporter transmembrane region"/>
    <property type="match status" value="1"/>
</dbReference>
<keyword evidence="4 5" id="KW-0472">Membrane</keyword>
<evidence type="ECO:0000313" key="8">
    <source>
        <dbReference type="Proteomes" id="UP001199424"/>
    </source>
</evidence>
<comment type="subcellular location">
    <subcellularLocation>
        <location evidence="1">Cell membrane</location>
        <topology evidence="1">Multi-pass membrane protein</topology>
    </subcellularLocation>
</comment>
<dbReference type="GO" id="GO:0005886">
    <property type="term" value="C:plasma membrane"/>
    <property type="evidence" value="ECO:0007669"/>
    <property type="project" value="UniProtKB-SubCell"/>
</dbReference>
<feature type="transmembrane region" description="Helical" evidence="5">
    <location>
        <begin position="175"/>
        <end position="192"/>
    </location>
</feature>
<accession>A0AAE3AEY2</accession>
<feature type="transmembrane region" description="Helical" evidence="5">
    <location>
        <begin position="34"/>
        <end position="58"/>
    </location>
</feature>
<gene>
    <name evidence="7" type="ORF">LKD31_00230</name>
</gene>
<dbReference type="InterPro" id="IPR036640">
    <property type="entry name" value="ABC1_TM_sf"/>
</dbReference>
<dbReference type="InterPro" id="IPR011527">
    <property type="entry name" value="ABC1_TM_dom"/>
</dbReference>
<evidence type="ECO:0000256" key="4">
    <source>
        <dbReference type="ARBA" id="ARBA00023136"/>
    </source>
</evidence>
<dbReference type="Proteomes" id="UP001199424">
    <property type="component" value="Unassembled WGS sequence"/>
</dbReference>
<evidence type="ECO:0000313" key="7">
    <source>
        <dbReference type="EMBL" id="MCC2135450.1"/>
    </source>
</evidence>